<dbReference type="EMBL" id="JAANIT010001135">
    <property type="protein sequence ID" value="KAG1542011.1"/>
    <property type="molecule type" value="Genomic_DNA"/>
</dbReference>
<dbReference type="OrthoDB" id="341259at2759"/>
<proteinExistence type="predicted"/>
<dbReference type="PROSITE" id="PS50088">
    <property type="entry name" value="ANK_REPEAT"/>
    <property type="match status" value="2"/>
</dbReference>
<evidence type="ECO:0000256" key="3">
    <source>
        <dbReference type="PROSITE-ProRule" id="PRU00023"/>
    </source>
</evidence>
<dbReference type="Gene3D" id="1.25.40.20">
    <property type="entry name" value="Ankyrin repeat-containing domain"/>
    <property type="match status" value="1"/>
</dbReference>
<sequence>MSARKPNDLLSHYKVTKSTIRKEVDKSSKIKRILNLTKEQEDLMNACSNNDVSKVVHLLETYRPHLDPDRIRDSKLRTPLLIASASGNTELVKILIKYGADVNNPVGDIVGNTPLHLAVVSNNVDTVLTLLENGAKTSNEKKQLRAPLSLATSRLDLLMNQADSSRSLDQVLKVASNVNALLSHSELNS</sequence>
<comment type="caution">
    <text evidence="4">The sequence shown here is derived from an EMBL/GenBank/DDBJ whole genome shotgun (WGS) entry which is preliminary data.</text>
</comment>
<evidence type="ECO:0000256" key="2">
    <source>
        <dbReference type="ARBA" id="ARBA00023043"/>
    </source>
</evidence>
<dbReference type="AlphaFoldDB" id="A0A9P6Y8G2"/>
<organism evidence="4 5">
    <name type="scientific">Rhizopus oryzae</name>
    <name type="common">Mucormycosis agent</name>
    <name type="synonym">Rhizopus arrhizus var. delemar</name>
    <dbReference type="NCBI Taxonomy" id="64495"/>
    <lineage>
        <taxon>Eukaryota</taxon>
        <taxon>Fungi</taxon>
        <taxon>Fungi incertae sedis</taxon>
        <taxon>Mucoromycota</taxon>
        <taxon>Mucoromycotina</taxon>
        <taxon>Mucoromycetes</taxon>
        <taxon>Mucorales</taxon>
        <taxon>Mucorineae</taxon>
        <taxon>Rhizopodaceae</taxon>
        <taxon>Rhizopus</taxon>
    </lineage>
</organism>
<protein>
    <submittedName>
        <fullName evidence="4">Uncharacterized protein</fullName>
    </submittedName>
</protein>
<evidence type="ECO:0000313" key="5">
    <source>
        <dbReference type="Proteomes" id="UP000717996"/>
    </source>
</evidence>
<dbReference type="Pfam" id="PF12796">
    <property type="entry name" value="Ank_2"/>
    <property type="match status" value="1"/>
</dbReference>
<name>A0A9P6Y8G2_RHIOR</name>
<evidence type="ECO:0000313" key="4">
    <source>
        <dbReference type="EMBL" id="KAG1542011.1"/>
    </source>
</evidence>
<dbReference type="InterPro" id="IPR002110">
    <property type="entry name" value="Ankyrin_rpt"/>
</dbReference>
<gene>
    <name evidence="4" type="ORF">G6F51_007540</name>
</gene>
<dbReference type="SMART" id="SM00248">
    <property type="entry name" value="ANK"/>
    <property type="match status" value="3"/>
</dbReference>
<keyword evidence="1" id="KW-0677">Repeat</keyword>
<feature type="repeat" description="ANK" evidence="3">
    <location>
        <begin position="75"/>
        <end position="103"/>
    </location>
</feature>
<dbReference type="PROSITE" id="PS50297">
    <property type="entry name" value="ANK_REP_REGION"/>
    <property type="match status" value="2"/>
</dbReference>
<dbReference type="PANTHER" id="PTHR24171:SF9">
    <property type="entry name" value="ANKYRIN REPEAT DOMAIN-CONTAINING PROTEIN 39"/>
    <property type="match status" value="1"/>
</dbReference>
<evidence type="ECO:0000256" key="1">
    <source>
        <dbReference type="ARBA" id="ARBA00022737"/>
    </source>
</evidence>
<reference evidence="4" key="1">
    <citation type="journal article" date="2020" name="Microb. Genom.">
        <title>Genetic diversity of clinical and environmental Mucorales isolates obtained from an investigation of mucormycosis cases among solid organ transplant recipients.</title>
        <authorList>
            <person name="Nguyen M.H."/>
            <person name="Kaul D."/>
            <person name="Muto C."/>
            <person name="Cheng S.J."/>
            <person name="Richter R.A."/>
            <person name="Bruno V.M."/>
            <person name="Liu G."/>
            <person name="Beyhan S."/>
            <person name="Sundermann A.J."/>
            <person name="Mounaud S."/>
            <person name="Pasculle A.W."/>
            <person name="Nierman W.C."/>
            <person name="Driscoll E."/>
            <person name="Cumbie R."/>
            <person name="Clancy C.J."/>
            <person name="Dupont C.L."/>
        </authorList>
    </citation>
    <scope>NUCLEOTIDE SEQUENCE</scope>
    <source>
        <strain evidence="4">GL16</strain>
    </source>
</reference>
<dbReference type="PANTHER" id="PTHR24171">
    <property type="entry name" value="ANKYRIN REPEAT DOMAIN-CONTAINING PROTEIN 39-RELATED"/>
    <property type="match status" value="1"/>
</dbReference>
<accession>A0A9P6Y8G2</accession>
<feature type="repeat" description="ANK" evidence="3">
    <location>
        <begin position="110"/>
        <end position="142"/>
    </location>
</feature>
<dbReference type="SUPFAM" id="SSF48403">
    <property type="entry name" value="Ankyrin repeat"/>
    <property type="match status" value="1"/>
</dbReference>
<dbReference type="Proteomes" id="UP000717996">
    <property type="component" value="Unassembled WGS sequence"/>
</dbReference>
<keyword evidence="2 3" id="KW-0040">ANK repeat</keyword>
<dbReference type="InterPro" id="IPR036770">
    <property type="entry name" value="Ankyrin_rpt-contain_sf"/>
</dbReference>